<feature type="signal peptide" evidence="2">
    <location>
        <begin position="1"/>
        <end position="29"/>
    </location>
</feature>
<dbReference type="EMBL" id="CP046902">
    <property type="protein sequence ID" value="QGZ31135.1"/>
    <property type="molecule type" value="Genomic_DNA"/>
</dbReference>
<protein>
    <recommendedName>
        <fullName evidence="5">C4-dicarboxylate ABC transporter substrate-binding protein</fullName>
    </recommendedName>
</protein>
<dbReference type="NCBIfam" id="NF037995">
    <property type="entry name" value="TRAP_S1"/>
    <property type="match status" value="1"/>
</dbReference>
<dbReference type="CDD" id="cd13666">
    <property type="entry name" value="PBP2_TRAP_DctP_like_1"/>
    <property type="match status" value="1"/>
</dbReference>
<reference evidence="3 4" key="1">
    <citation type="submission" date="2019-12" db="EMBL/GenBank/DDBJ databases">
        <title>Complete genome sequence of Pseudomonas stutzeri.</title>
        <authorList>
            <person name="Lim S.R."/>
            <person name="Kim J.H."/>
        </authorList>
    </citation>
    <scope>NUCLEOTIDE SEQUENCE [LARGE SCALE GENOMIC DNA]</scope>
    <source>
        <strain evidence="3 4">PM101005</strain>
    </source>
</reference>
<organism evidence="3 4">
    <name type="scientific">Stutzerimonas stutzeri</name>
    <name type="common">Pseudomonas stutzeri</name>
    <dbReference type="NCBI Taxonomy" id="316"/>
    <lineage>
        <taxon>Bacteria</taxon>
        <taxon>Pseudomonadati</taxon>
        <taxon>Pseudomonadota</taxon>
        <taxon>Gammaproteobacteria</taxon>
        <taxon>Pseudomonadales</taxon>
        <taxon>Pseudomonadaceae</taxon>
        <taxon>Stutzerimonas</taxon>
    </lineage>
</organism>
<evidence type="ECO:0000256" key="1">
    <source>
        <dbReference type="ARBA" id="ARBA00022729"/>
    </source>
</evidence>
<evidence type="ECO:0000313" key="4">
    <source>
        <dbReference type="Proteomes" id="UP000438983"/>
    </source>
</evidence>
<dbReference type="OrthoDB" id="9769667at2"/>
<feature type="chain" id="PRO_5026051638" description="C4-dicarboxylate ABC transporter substrate-binding protein" evidence="2">
    <location>
        <begin position="30"/>
        <end position="373"/>
    </location>
</feature>
<evidence type="ECO:0000313" key="3">
    <source>
        <dbReference type="EMBL" id="QGZ31135.1"/>
    </source>
</evidence>
<dbReference type="Proteomes" id="UP000438983">
    <property type="component" value="Chromosome"/>
</dbReference>
<dbReference type="RefSeq" id="WP_158188599.1">
    <property type="nucleotide sequence ID" value="NZ_CP046902.1"/>
</dbReference>
<gene>
    <name evidence="3" type="ORF">GQA94_14090</name>
</gene>
<dbReference type="PANTHER" id="PTHR33376">
    <property type="match status" value="1"/>
</dbReference>
<dbReference type="GO" id="GO:0055085">
    <property type="term" value="P:transmembrane transport"/>
    <property type="evidence" value="ECO:0007669"/>
    <property type="project" value="InterPro"/>
</dbReference>
<dbReference type="AlphaFoldDB" id="A0A6I6LRK8"/>
<dbReference type="InterPro" id="IPR018389">
    <property type="entry name" value="DctP_fam"/>
</dbReference>
<evidence type="ECO:0008006" key="5">
    <source>
        <dbReference type="Google" id="ProtNLM"/>
    </source>
</evidence>
<evidence type="ECO:0000256" key="2">
    <source>
        <dbReference type="SAM" id="SignalP"/>
    </source>
</evidence>
<dbReference type="InterPro" id="IPR038404">
    <property type="entry name" value="TRAP_DctP_sf"/>
</dbReference>
<dbReference type="PANTHER" id="PTHR33376:SF15">
    <property type="entry name" value="BLL6794 PROTEIN"/>
    <property type="match status" value="1"/>
</dbReference>
<proteinExistence type="predicted"/>
<accession>A0A6I6LRK8</accession>
<name>A0A6I6LRK8_STUST</name>
<sequence>MLTNNKKFAVMAVGAALTASISVSPSAMARDLTYASYLPPHHPTSLGIKTFIDKVQSETDGSVSFKLFPSGAAASGPTMLTAVRDGLIDAGFMVSVYFPTSIPANSIISDLSFWNQNSLVTAAAAVDTVLNGCEQCLQEFSEYDVRFLSNYATPPYQAMCKGEFPNGFEPKGLRMRVAGEEMGRWVEQIGGVPVNIPNNEAYEAMERGQLDCVIGATSWLKSLSLNEVVDSVITLPMGAFQGGSNINVRDGLWQDLSTSEQKVLVDATPIALARTIFAYESEEAEAREAAQENGIKFVEVSPMLKQTRDEFMQSQLARAAATAKGRGVSEPEQIVSNFINNLEKWEKLVADGNITEEQYAELLRTEIYDKASL</sequence>
<dbReference type="Gene3D" id="3.40.190.170">
    <property type="entry name" value="Bacterial extracellular solute-binding protein, family 7"/>
    <property type="match status" value="1"/>
</dbReference>
<keyword evidence="1 2" id="KW-0732">Signal</keyword>
<dbReference type="Pfam" id="PF03480">
    <property type="entry name" value="DctP"/>
    <property type="match status" value="1"/>
</dbReference>